<keyword evidence="8" id="KW-0100">Branched-chain amino acid biosynthesis</keyword>
<dbReference type="Gene3D" id="3.40.50.970">
    <property type="match status" value="2"/>
</dbReference>
<dbReference type="InterPro" id="IPR012001">
    <property type="entry name" value="Thiamin_PyroP_enz_TPP-bd_dom"/>
</dbReference>
<dbReference type="PATRIC" id="fig|1423140.3.peg.2113"/>
<dbReference type="EC" id="2.2.1.6" evidence="4"/>
<feature type="domain" description="Thiamine pyrophosphate enzyme central" evidence="12">
    <location>
        <begin position="229"/>
        <end position="331"/>
    </location>
</feature>
<dbReference type="CDD" id="cd00568">
    <property type="entry name" value="TPP_enzymes"/>
    <property type="match status" value="1"/>
</dbReference>
<organism evidence="15 16">
    <name type="scientific">Gordonia alkanivorans CGMCC 6845</name>
    <dbReference type="NCBI Taxonomy" id="1423140"/>
    <lineage>
        <taxon>Bacteria</taxon>
        <taxon>Bacillati</taxon>
        <taxon>Actinomycetota</taxon>
        <taxon>Actinomycetes</taxon>
        <taxon>Mycobacteriales</taxon>
        <taxon>Gordoniaceae</taxon>
        <taxon>Gordonia</taxon>
    </lineage>
</organism>
<dbReference type="PANTHER" id="PTHR18968">
    <property type="entry name" value="THIAMINE PYROPHOSPHATE ENZYMES"/>
    <property type="match status" value="1"/>
</dbReference>
<evidence type="ECO:0000256" key="11">
    <source>
        <dbReference type="SAM" id="MobiDB-lite"/>
    </source>
</evidence>
<dbReference type="GO" id="GO:0030976">
    <property type="term" value="F:thiamine pyrophosphate binding"/>
    <property type="evidence" value="ECO:0007669"/>
    <property type="project" value="InterPro"/>
</dbReference>
<proteinExistence type="inferred from homology"/>
<comment type="pathway">
    <text evidence="1">Amino-acid biosynthesis; L-isoleucine biosynthesis; L-isoleucine from 2-oxobutanoate: step 1/4.</text>
</comment>
<comment type="pathway">
    <text evidence="2">Amino-acid biosynthesis; L-valine biosynthesis; L-valine from pyruvate: step 1/4.</text>
</comment>
<reference evidence="15 16" key="1">
    <citation type="journal article" date="2014" name="Genome Announc.">
        <title>Draft Genome Sequence of Gordonia alkanivorans Strain CGMCC6845, a Halotolerant Hydrocarbon-Degrading Bacterium.</title>
        <authorList>
            <person name="Wang X."/>
            <person name="Jin D."/>
            <person name="Zhou L."/>
            <person name="Wu L."/>
            <person name="An W."/>
            <person name="Zhao L."/>
        </authorList>
    </citation>
    <scope>NUCLEOTIDE SEQUENCE [LARGE SCALE GENOMIC DNA]</scope>
    <source>
        <strain evidence="15 16">CGMCC 6845</strain>
    </source>
</reference>
<gene>
    <name evidence="15" type="ORF">V525_10565</name>
</gene>
<feature type="region of interest" description="Disordered" evidence="11">
    <location>
        <begin position="539"/>
        <end position="613"/>
    </location>
</feature>
<evidence type="ECO:0000259" key="13">
    <source>
        <dbReference type="Pfam" id="PF02775"/>
    </source>
</evidence>
<comment type="caution">
    <text evidence="15">The sequence shown here is derived from an EMBL/GenBank/DDBJ whole genome shotgun (WGS) entry which is preliminary data.</text>
</comment>
<dbReference type="Proteomes" id="UP000035035">
    <property type="component" value="Unassembled WGS sequence"/>
</dbReference>
<dbReference type="InterPro" id="IPR011766">
    <property type="entry name" value="TPP_enzyme_TPP-bd"/>
</dbReference>
<comment type="catalytic activity">
    <reaction evidence="9">
        <text>2 pyruvate + H(+) = (2S)-2-acetolactate + CO2</text>
        <dbReference type="Rhea" id="RHEA:25249"/>
        <dbReference type="ChEBI" id="CHEBI:15361"/>
        <dbReference type="ChEBI" id="CHEBI:15378"/>
        <dbReference type="ChEBI" id="CHEBI:16526"/>
        <dbReference type="ChEBI" id="CHEBI:58476"/>
        <dbReference type="EC" id="2.2.1.6"/>
    </reaction>
</comment>
<dbReference type="GO" id="GO:0003984">
    <property type="term" value="F:acetolactate synthase activity"/>
    <property type="evidence" value="ECO:0007669"/>
    <property type="project" value="UniProtKB-EC"/>
</dbReference>
<evidence type="ECO:0000256" key="3">
    <source>
        <dbReference type="ARBA" id="ARBA00007812"/>
    </source>
</evidence>
<evidence type="ECO:0000259" key="14">
    <source>
        <dbReference type="Pfam" id="PF02776"/>
    </source>
</evidence>
<keyword evidence="7 10" id="KW-0786">Thiamine pyrophosphate</keyword>
<evidence type="ECO:0000256" key="2">
    <source>
        <dbReference type="ARBA" id="ARBA00005025"/>
    </source>
</evidence>
<dbReference type="HOGENOM" id="CLU_013748_3_1_11"/>
<dbReference type="GO" id="GO:0009099">
    <property type="term" value="P:L-valine biosynthetic process"/>
    <property type="evidence" value="ECO:0007669"/>
    <property type="project" value="UniProtKB-UniPathway"/>
</dbReference>
<evidence type="ECO:0000256" key="1">
    <source>
        <dbReference type="ARBA" id="ARBA00004974"/>
    </source>
</evidence>
<dbReference type="CDD" id="cd07035">
    <property type="entry name" value="TPP_PYR_POX_like"/>
    <property type="match status" value="1"/>
</dbReference>
<dbReference type="GO" id="GO:0009097">
    <property type="term" value="P:isoleucine biosynthetic process"/>
    <property type="evidence" value="ECO:0007669"/>
    <property type="project" value="UniProtKB-UniPathway"/>
</dbReference>
<feature type="domain" description="Thiamine pyrophosphate enzyme TPP-binding" evidence="13">
    <location>
        <begin position="405"/>
        <end position="541"/>
    </location>
</feature>
<dbReference type="EMBL" id="AYXO01000016">
    <property type="protein sequence ID" value="ETA06938.1"/>
    <property type="molecule type" value="Genomic_DNA"/>
</dbReference>
<dbReference type="SUPFAM" id="SSF52518">
    <property type="entry name" value="Thiamin diphosphate-binding fold (THDP-binding)"/>
    <property type="match status" value="2"/>
</dbReference>
<accession>W9DBX8</accession>
<evidence type="ECO:0000256" key="7">
    <source>
        <dbReference type="ARBA" id="ARBA00023052"/>
    </source>
</evidence>
<dbReference type="Pfam" id="PF02776">
    <property type="entry name" value="TPP_enzyme_N"/>
    <property type="match status" value="1"/>
</dbReference>
<keyword evidence="16" id="KW-1185">Reference proteome</keyword>
<evidence type="ECO:0000313" key="15">
    <source>
        <dbReference type="EMBL" id="ETA06938.1"/>
    </source>
</evidence>
<evidence type="ECO:0000256" key="10">
    <source>
        <dbReference type="RuleBase" id="RU362132"/>
    </source>
</evidence>
<dbReference type="InterPro" id="IPR029061">
    <property type="entry name" value="THDP-binding"/>
</dbReference>
<evidence type="ECO:0000259" key="12">
    <source>
        <dbReference type="Pfam" id="PF00205"/>
    </source>
</evidence>
<evidence type="ECO:0000256" key="4">
    <source>
        <dbReference type="ARBA" id="ARBA00013145"/>
    </source>
</evidence>
<sequence length="613" mass="62903">MTLTADRKHRGGPAGTGRTAAPTVAEYIVEQLISSSMGIAFGVHGANIEDLYDAATRAPGMTAIVAKHEFAAGAMADGTARISGTPGIVMTTSGGGAMNVVPALAEAYDTRVPVLALTGTAPTSLVGSGAFQDMLAPPDTVDIAGVLSAITGSCSVVGHADEVPAALATAFATLRRGLPAAVLLPKDIQSAPAPELRQLHTGEWAQHGAEVTGPSLSALADELSALAESDARLVLWVGEEASRAGVGPQVEALASALGAVVVAAPGGRDLLRDGDGVAGVTGVMGHPSAHRAVADADLCLVLGCRMTMTDRADLDEPLRRVRLVHLGSERPRVPGDVDHVRCTDLAAAISQLTGEIRRPRGHDRPREAVAVTHLPVPPGGSGLGMRTAIGEIGRMLPPDTPVFADAGNAGAAAIHHLPFGHGRFVVALGMGGMGYAIAAGVGNAIREAVDSTLAEGQPTRTVVIAGDGAFFMHGMEIHTAVEHDAPVTLVLLNNNAHAMCITRERLFFPDTPSVNRFRPSDLAGGLAAMFDGLLVARASDPASVRTSRRPPRPNARCGWATSGTPSPPATRSNSTTSPPSPNTATATASRSPQNGCDHDTEPGQPRRPRHLPT</sequence>
<dbReference type="InterPro" id="IPR045229">
    <property type="entry name" value="TPP_enz"/>
</dbReference>
<feature type="compositionally biased region" description="Low complexity" evidence="11">
    <location>
        <begin position="569"/>
        <end position="592"/>
    </location>
</feature>
<dbReference type="Pfam" id="PF02775">
    <property type="entry name" value="TPP_enzyme_C"/>
    <property type="match status" value="1"/>
</dbReference>
<evidence type="ECO:0000313" key="16">
    <source>
        <dbReference type="Proteomes" id="UP000035035"/>
    </source>
</evidence>
<protein>
    <recommendedName>
        <fullName evidence="4">acetolactate synthase</fullName>
        <ecNumber evidence="4">2.2.1.6</ecNumber>
    </recommendedName>
</protein>
<keyword evidence="5" id="KW-0285">Flavoprotein</keyword>
<dbReference type="Gene3D" id="3.40.50.1220">
    <property type="entry name" value="TPP-binding domain"/>
    <property type="match status" value="1"/>
</dbReference>
<dbReference type="GO" id="GO:0005948">
    <property type="term" value="C:acetolactate synthase complex"/>
    <property type="evidence" value="ECO:0007669"/>
    <property type="project" value="TreeGrafter"/>
</dbReference>
<keyword evidence="8" id="KW-0028">Amino-acid biosynthesis</keyword>
<evidence type="ECO:0000256" key="9">
    <source>
        <dbReference type="ARBA" id="ARBA00048670"/>
    </source>
</evidence>
<comment type="similarity">
    <text evidence="3 10">Belongs to the TPP enzyme family.</text>
</comment>
<dbReference type="PANTHER" id="PTHR18968:SF167">
    <property type="entry name" value="ACETOLACTATE SYNTHASE LARGE SUBUNIT ILVB2-RELATED"/>
    <property type="match status" value="1"/>
</dbReference>
<dbReference type="InterPro" id="IPR012000">
    <property type="entry name" value="Thiamin_PyroP_enz_cen_dom"/>
</dbReference>
<dbReference type="GO" id="GO:0000287">
    <property type="term" value="F:magnesium ion binding"/>
    <property type="evidence" value="ECO:0007669"/>
    <property type="project" value="InterPro"/>
</dbReference>
<evidence type="ECO:0000256" key="8">
    <source>
        <dbReference type="ARBA" id="ARBA00023304"/>
    </source>
</evidence>
<dbReference type="AlphaFoldDB" id="W9DBX8"/>
<dbReference type="Pfam" id="PF00205">
    <property type="entry name" value="TPP_enzyme_M"/>
    <property type="match status" value="1"/>
</dbReference>
<keyword evidence="6" id="KW-0274">FAD</keyword>
<feature type="domain" description="Thiamine pyrophosphate enzyme N-terminal TPP-binding" evidence="14">
    <location>
        <begin position="23"/>
        <end position="135"/>
    </location>
</feature>
<dbReference type="UniPathway" id="UPA00049">
    <property type="reaction ID" value="UER00059"/>
</dbReference>
<dbReference type="SUPFAM" id="SSF52467">
    <property type="entry name" value="DHS-like NAD/FAD-binding domain"/>
    <property type="match status" value="1"/>
</dbReference>
<dbReference type="InterPro" id="IPR029035">
    <property type="entry name" value="DHS-like_NAD/FAD-binding_dom"/>
</dbReference>
<evidence type="ECO:0000256" key="6">
    <source>
        <dbReference type="ARBA" id="ARBA00022827"/>
    </source>
</evidence>
<dbReference type="UniPathway" id="UPA00047">
    <property type="reaction ID" value="UER00055"/>
</dbReference>
<dbReference type="GO" id="GO:0050660">
    <property type="term" value="F:flavin adenine dinucleotide binding"/>
    <property type="evidence" value="ECO:0007669"/>
    <property type="project" value="TreeGrafter"/>
</dbReference>
<evidence type="ECO:0000256" key="5">
    <source>
        <dbReference type="ARBA" id="ARBA00022630"/>
    </source>
</evidence>
<name>W9DBX8_9ACTN</name>